<evidence type="ECO:0000313" key="1">
    <source>
        <dbReference type="EMBL" id="KYN43774.1"/>
    </source>
</evidence>
<organism evidence="1 2">
    <name type="scientific">Trachymyrmex septentrionalis</name>
    <dbReference type="NCBI Taxonomy" id="34720"/>
    <lineage>
        <taxon>Eukaryota</taxon>
        <taxon>Metazoa</taxon>
        <taxon>Ecdysozoa</taxon>
        <taxon>Arthropoda</taxon>
        <taxon>Hexapoda</taxon>
        <taxon>Insecta</taxon>
        <taxon>Pterygota</taxon>
        <taxon>Neoptera</taxon>
        <taxon>Endopterygota</taxon>
        <taxon>Hymenoptera</taxon>
        <taxon>Apocrita</taxon>
        <taxon>Aculeata</taxon>
        <taxon>Formicoidea</taxon>
        <taxon>Formicidae</taxon>
        <taxon>Myrmicinae</taxon>
        <taxon>Trachymyrmex</taxon>
    </lineage>
</organism>
<proteinExistence type="predicted"/>
<dbReference type="EMBL" id="KQ981276">
    <property type="protein sequence ID" value="KYN43774.1"/>
    <property type="molecule type" value="Genomic_DNA"/>
</dbReference>
<evidence type="ECO:0000313" key="2">
    <source>
        <dbReference type="Proteomes" id="UP000078541"/>
    </source>
</evidence>
<gene>
    <name evidence="1" type="ORF">ALC56_02037</name>
</gene>
<dbReference type="Proteomes" id="UP000078541">
    <property type="component" value="Unassembled WGS sequence"/>
</dbReference>
<protein>
    <submittedName>
        <fullName evidence="1">Uncharacterized protein</fullName>
    </submittedName>
</protein>
<dbReference type="AlphaFoldDB" id="A0A195FV80"/>
<name>A0A195FV80_9HYME</name>
<keyword evidence="2" id="KW-1185">Reference proteome</keyword>
<reference evidence="1 2" key="1">
    <citation type="submission" date="2016-03" db="EMBL/GenBank/DDBJ databases">
        <title>Trachymyrmex septentrionalis WGS genome.</title>
        <authorList>
            <person name="Nygaard S."/>
            <person name="Hu H."/>
            <person name="Boomsma J."/>
            <person name="Zhang G."/>
        </authorList>
    </citation>
    <scope>NUCLEOTIDE SEQUENCE [LARGE SCALE GENOMIC DNA]</scope>
    <source>
        <strain evidence="1">Tsep2-gDNA-1</strain>
        <tissue evidence="1">Whole body</tissue>
    </source>
</reference>
<accession>A0A195FV80</accession>
<sequence>MRELVLRVVSVRLYDSLLPPVVPPLRDETFAMRRGSRRNMAFSQKAEVTVQE</sequence>